<evidence type="ECO:0000256" key="5">
    <source>
        <dbReference type="ARBA" id="ARBA00035538"/>
    </source>
</evidence>
<dbReference type="KEGG" id="tca:660709"/>
<comment type="similarity">
    <text evidence="1">Belongs to the bacterial ribosomal protein bL28 family.</text>
</comment>
<organism evidence="6 7">
    <name type="scientific">Tribolium castaneum</name>
    <name type="common">Red flour beetle</name>
    <dbReference type="NCBI Taxonomy" id="7070"/>
    <lineage>
        <taxon>Eukaryota</taxon>
        <taxon>Metazoa</taxon>
        <taxon>Ecdysozoa</taxon>
        <taxon>Arthropoda</taxon>
        <taxon>Hexapoda</taxon>
        <taxon>Insecta</taxon>
        <taxon>Pterygota</taxon>
        <taxon>Neoptera</taxon>
        <taxon>Endopterygota</taxon>
        <taxon>Coleoptera</taxon>
        <taxon>Polyphaga</taxon>
        <taxon>Cucujiformia</taxon>
        <taxon>Tenebrionidae</taxon>
        <taxon>Tenebrionidae incertae sedis</taxon>
        <taxon>Tribolium</taxon>
    </lineage>
</organism>
<keyword evidence="2 6" id="KW-0689">Ribosomal protein</keyword>
<dbReference type="STRING" id="7070.D2A0U6"/>
<dbReference type="OrthoDB" id="361870at2759"/>
<protein>
    <recommendedName>
        <fullName evidence="4">Large ribosomal subunit protein bL28m</fullName>
    </recommendedName>
    <alternativeName>
        <fullName evidence="5">39S ribosomal protein L28, mitochondrial</fullName>
    </alternativeName>
</protein>
<dbReference type="PANTHER" id="PTHR13528">
    <property type="entry name" value="39S RIBOSOMAL PROTEIN L28, MITOCHONDRIAL"/>
    <property type="match status" value="1"/>
</dbReference>
<dbReference type="OMA" id="KMSNRLK"/>
<sequence>MSSMAIKTLGKFIKPGIFDKGTGALLPEAYKKFYKEWKLTEPTAVHYIPEEGKFRRDEVTGEVRPIQNHPIPVIYPKEAHEQMWGGEGIVQGFQIRDWRRRRVPHFWMPHLKRSVVYSEVLNKYISVVVTERTISLINSNYGFDHYLLKTPACDLKALLPLTLKRKILQELEKGCPTYQNEPDKQKEVYNKYKQYLSAYTSEEIEWYGYSFPAACKKIEASIEAQNKPVPLKHVYRTQLIEKLKEAGIKETTEEVAVGSATTWLNKINPFAKET</sequence>
<reference evidence="6 7" key="1">
    <citation type="journal article" date="2008" name="Nature">
        <title>The genome of the model beetle and pest Tribolium castaneum.</title>
        <authorList>
            <consortium name="Tribolium Genome Sequencing Consortium"/>
            <person name="Richards S."/>
            <person name="Gibbs R.A."/>
            <person name="Weinstock G.M."/>
            <person name="Brown S.J."/>
            <person name="Denell R."/>
            <person name="Beeman R.W."/>
            <person name="Gibbs R."/>
            <person name="Beeman R.W."/>
            <person name="Brown S.J."/>
            <person name="Bucher G."/>
            <person name="Friedrich M."/>
            <person name="Grimmelikhuijzen C.J."/>
            <person name="Klingler M."/>
            <person name="Lorenzen M."/>
            <person name="Richards S."/>
            <person name="Roth S."/>
            <person name="Schroder R."/>
            <person name="Tautz D."/>
            <person name="Zdobnov E.M."/>
            <person name="Muzny D."/>
            <person name="Gibbs R.A."/>
            <person name="Weinstock G.M."/>
            <person name="Attaway T."/>
            <person name="Bell S."/>
            <person name="Buhay C.J."/>
            <person name="Chandrabose M.N."/>
            <person name="Chavez D."/>
            <person name="Clerk-Blankenburg K.P."/>
            <person name="Cree A."/>
            <person name="Dao M."/>
            <person name="Davis C."/>
            <person name="Chacko J."/>
            <person name="Dinh H."/>
            <person name="Dugan-Rocha S."/>
            <person name="Fowler G."/>
            <person name="Garner T.T."/>
            <person name="Garnes J."/>
            <person name="Gnirke A."/>
            <person name="Hawes A."/>
            <person name="Hernandez J."/>
            <person name="Hines S."/>
            <person name="Holder M."/>
            <person name="Hume J."/>
            <person name="Jhangiani S.N."/>
            <person name="Joshi V."/>
            <person name="Khan Z.M."/>
            <person name="Jackson L."/>
            <person name="Kovar C."/>
            <person name="Kowis A."/>
            <person name="Lee S."/>
            <person name="Lewis L.R."/>
            <person name="Margolis J."/>
            <person name="Morgan M."/>
            <person name="Nazareth L.V."/>
            <person name="Nguyen N."/>
            <person name="Okwuonu G."/>
            <person name="Parker D."/>
            <person name="Richards S."/>
            <person name="Ruiz S.J."/>
            <person name="Santibanez J."/>
            <person name="Savard J."/>
            <person name="Scherer S.E."/>
            <person name="Schneider B."/>
            <person name="Sodergren E."/>
            <person name="Tautz D."/>
            <person name="Vattahil S."/>
            <person name="Villasana D."/>
            <person name="White C.S."/>
            <person name="Wright R."/>
            <person name="Park Y."/>
            <person name="Beeman R.W."/>
            <person name="Lord J."/>
            <person name="Oppert B."/>
            <person name="Lorenzen M."/>
            <person name="Brown S."/>
            <person name="Wang L."/>
            <person name="Savard J."/>
            <person name="Tautz D."/>
            <person name="Richards S."/>
            <person name="Weinstock G."/>
            <person name="Gibbs R.A."/>
            <person name="Liu Y."/>
            <person name="Worley K."/>
            <person name="Weinstock G."/>
            <person name="Elsik C.G."/>
            <person name="Reese J.T."/>
            <person name="Elhaik E."/>
            <person name="Landan G."/>
            <person name="Graur D."/>
            <person name="Arensburger P."/>
            <person name="Atkinson P."/>
            <person name="Beeman R.W."/>
            <person name="Beidler J."/>
            <person name="Brown S.J."/>
            <person name="Demuth J.P."/>
            <person name="Drury D.W."/>
            <person name="Du Y.Z."/>
            <person name="Fujiwara H."/>
            <person name="Lorenzen M."/>
            <person name="Maselli V."/>
            <person name="Osanai M."/>
            <person name="Park Y."/>
            <person name="Robertson H.M."/>
            <person name="Tu Z."/>
            <person name="Wang J.J."/>
            <person name="Wang S."/>
            <person name="Richards S."/>
            <person name="Song H."/>
            <person name="Zhang L."/>
            <person name="Sodergren E."/>
            <person name="Werner D."/>
            <person name="Stanke M."/>
            <person name="Morgenstern B."/>
            <person name="Solovyev V."/>
            <person name="Kosarev P."/>
            <person name="Brown G."/>
            <person name="Chen H.C."/>
            <person name="Ermolaeva O."/>
            <person name="Hlavina W."/>
            <person name="Kapustin Y."/>
            <person name="Kiryutin B."/>
            <person name="Kitts P."/>
            <person name="Maglott D."/>
            <person name="Pruitt K."/>
            <person name="Sapojnikov V."/>
            <person name="Souvorov A."/>
            <person name="Mackey A.J."/>
            <person name="Waterhouse R.M."/>
            <person name="Wyder S."/>
            <person name="Zdobnov E.M."/>
            <person name="Zdobnov E.M."/>
            <person name="Wyder S."/>
            <person name="Kriventseva E.V."/>
            <person name="Kadowaki T."/>
            <person name="Bork P."/>
            <person name="Aranda M."/>
            <person name="Bao R."/>
            <person name="Beermann A."/>
            <person name="Berns N."/>
            <person name="Bolognesi R."/>
            <person name="Bonneton F."/>
            <person name="Bopp D."/>
            <person name="Brown S.J."/>
            <person name="Bucher G."/>
            <person name="Butts T."/>
            <person name="Chaumot A."/>
            <person name="Denell R.E."/>
            <person name="Ferrier D.E."/>
            <person name="Friedrich M."/>
            <person name="Gordon C.M."/>
            <person name="Jindra M."/>
            <person name="Klingler M."/>
            <person name="Lan Q."/>
            <person name="Lattorff H.M."/>
            <person name="Laudet V."/>
            <person name="von Levetsow C."/>
            <person name="Liu Z."/>
            <person name="Lutz R."/>
            <person name="Lynch J.A."/>
            <person name="da Fonseca R.N."/>
            <person name="Posnien N."/>
            <person name="Reuter R."/>
            <person name="Roth S."/>
            <person name="Savard J."/>
            <person name="Schinko J.B."/>
            <person name="Schmitt C."/>
            <person name="Schoppmeier M."/>
            <person name="Schroder R."/>
            <person name="Shippy T.D."/>
            <person name="Simonnet F."/>
            <person name="Marques-Souza H."/>
            <person name="Tautz D."/>
            <person name="Tomoyasu Y."/>
            <person name="Trauner J."/>
            <person name="Van der Zee M."/>
            <person name="Vervoort M."/>
            <person name="Wittkopp N."/>
            <person name="Wimmer E.A."/>
            <person name="Yang X."/>
            <person name="Jones A.K."/>
            <person name="Sattelle D.B."/>
            <person name="Ebert P.R."/>
            <person name="Nelson D."/>
            <person name="Scott J.G."/>
            <person name="Beeman R.W."/>
            <person name="Muthukrishnan S."/>
            <person name="Kramer K.J."/>
            <person name="Arakane Y."/>
            <person name="Beeman R.W."/>
            <person name="Zhu Q."/>
            <person name="Hogenkamp D."/>
            <person name="Dixit R."/>
            <person name="Oppert B."/>
            <person name="Jiang H."/>
            <person name="Zou Z."/>
            <person name="Marshall J."/>
            <person name="Elpidina E."/>
            <person name="Vinokurov K."/>
            <person name="Oppert C."/>
            <person name="Zou Z."/>
            <person name="Evans J."/>
            <person name="Lu Z."/>
            <person name="Zhao P."/>
            <person name="Sumathipala N."/>
            <person name="Altincicek B."/>
            <person name="Vilcinskas A."/>
            <person name="Williams M."/>
            <person name="Hultmark D."/>
            <person name="Hetru C."/>
            <person name="Jiang H."/>
            <person name="Grimmelikhuijzen C.J."/>
            <person name="Hauser F."/>
            <person name="Cazzamali G."/>
            <person name="Williamson M."/>
            <person name="Park Y."/>
            <person name="Li B."/>
            <person name="Tanaka Y."/>
            <person name="Predel R."/>
            <person name="Neupert S."/>
            <person name="Schachtner J."/>
            <person name="Verleyen P."/>
            <person name="Raible F."/>
            <person name="Bork P."/>
            <person name="Friedrich M."/>
            <person name="Walden K.K."/>
            <person name="Robertson H.M."/>
            <person name="Angeli S."/>
            <person name="Foret S."/>
            <person name="Bucher G."/>
            <person name="Schuetz S."/>
            <person name="Maleszka R."/>
            <person name="Wimmer E.A."/>
            <person name="Beeman R.W."/>
            <person name="Lorenzen M."/>
            <person name="Tomoyasu Y."/>
            <person name="Miller S.C."/>
            <person name="Grossmann D."/>
            <person name="Bucher G."/>
        </authorList>
    </citation>
    <scope>NUCLEOTIDE SEQUENCE [LARGE SCALE GENOMIC DNA]</scope>
    <source>
        <strain evidence="6 7">Georgia GA2</strain>
    </source>
</reference>
<dbReference type="Proteomes" id="UP000007266">
    <property type="component" value="Linkage group 4"/>
</dbReference>
<dbReference type="EMBL" id="KQ971338">
    <property type="protein sequence ID" value="EFA02562.2"/>
    <property type="molecule type" value="Genomic_DNA"/>
</dbReference>
<evidence type="ECO:0000256" key="1">
    <source>
        <dbReference type="ARBA" id="ARBA00008760"/>
    </source>
</evidence>
<keyword evidence="7" id="KW-1185">Reference proteome</keyword>
<dbReference type="GO" id="GO:0003735">
    <property type="term" value="F:structural constituent of ribosome"/>
    <property type="evidence" value="ECO:0000318"/>
    <property type="project" value="GO_Central"/>
</dbReference>
<dbReference type="InParanoid" id="D2A0U6"/>
<dbReference type="eggNOG" id="KOG3279">
    <property type="taxonomic scope" value="Eukaryota"/>
</dbReference>
<dbReference type="PANTHER" id="PTHR13528:SF2">
    <property type="entry name" value="LARGE RIBOSOMAL SUBUNIT PROTEIN BL28M"/>
    <property type="match status" value="1"/>
</dbReference>
<dbReference type="InterPro" id="IPR026569">
    <property type="entry name" value="Ribosomal_bL28"/>
</dbReference>
<dbReference type="HOGENOM" id="CLU_078055_0_0_1"/>
<evidence type="ECO:0000256" key="3">
    <source>
        <dbReference type="ARBA" id="ARBA00023274"/>
    </source>
</evidence>
<evidence type="ECO:0000256" key="4">
    <source>
        <dbReference type="ARBA" id="ARBA00035269"/>
    </source>
</evidence>
<name>D2A0U6_TRICA</name>
<evidence type="ECO:0000256" key="2">
    <source>
        <dbReference type="ARBA" id="ARBA00022980"/>
    </source>
</evidence>
<proteinExistence type="inferred from homology"/>
<dbReference type="GO" id="GO:0005762">
    <property type="term" value="C:mitochondrial large ribosomal subunit"/>
    <property type="evidence" value="ECO:0000318"/>
    <property type="project" value="GO_Central"/>
</dbReference>
<accession>D2A0U6</accession>
<dbReference type="AlphaFoldDB" id="D2A0U6"/>
<reference evidence="6 7" key="2">
    <citation type="journal article" date="2010" name="Nucleic Acids Res.">
        <title>BeetleBase in 2010: revisions to provide comprehensive genomic information for Tribolium castaneum.</title>
        <authorList>
            <person name="Kim H.S."/>
            <person name="Murphy T."/>
            <person name="Xia J."/>
            <person name="Caragea D."/>
            <person name="Park Y."/>
            <person name="Beeman R.W."/>
            <person name="Lorenzen M.D."/>
            <person name="Butcher S."/>
            <person name="Manak J.R."/>
            <person name="Brown S.J."/>
        </authorList>
    </citation>
    <scope>GENOME REANNOTATION</scope>
    <source>
        <strain evidence="6 7">Georgia GA2</strain>
    </source>
</reference>
<gene>
    <name evidence="6" type="primary">AUGUSTUS-3.0.2_08271</name>
    <name evidence="6" type="ORF">TcasGA2_TC008271</name>
</gene>
<dbReference type="SUPFAM" id="SSF143800">
    <property type="entry name" value="L28p-like"/>
    <property type="match status" value="1"/>
</dbReference>
<evidence type="ECO:0000313" key="6">
    <source>
        <dbReference type="EMBL" id="EFA02562.2"/>
    </source>
</evidence>
<keyword evidence="3" id="KW-0687">Ribonucleoprotein</keyword>
<dbReference type="FunCoup" id="D2A0U6">
    <property type="interactions" value="454"/>
</dbReference>
<evidence type="ECO:0000313" key="7">
    <source>
        <dbReference type="Proteomes" id="UP000007266"/>
    </source>
</evidence>
<dbReference type="InterPro" id="IPR034704">
    <property type="entry name" value="Ribosomal_bL28/bL31-like_sf"/>
</dbReference>